<reference evidence="5" key="1">
    <citation type="submission" date="2019-08" db="EMBL/GenBank/DDBJ databases">
        <authorList>
            <person name="Kucharzyk K."/>
            <person name="Murdoch R.W."/>
            <person name="Higgins S."/>
            <person name="Loffler F."/>
        </authorList>
    </citation>
    <scope>NUCLEOTIDE SEQUENCE</scope>
</reference>
<sequence>MSPADIELLQLYAGQALLGMNISQTILLLTGTAGGGKSTLVNVIEGLVGRWNCTELRTEFLNTRFENSRMLGKTLLTAKDVPGNFLNTAGAQRLKALTGKDTVTLEYKNSNEAFDISGVFNAIITSNSTLQLRFEGDEDAWRRRLLWVPYERPPVLAEEKIADLDRILLEEEGSGILNWAMDGAQKLLQSGGKIIRDEEQKRRIDQLIAGSSPYDTFVVHCVIGNPDRAITTEELVCRFKDFSKTMGWTVSSDRKIENELPGAMFRVHGAHKRTDIRGKDGKYKRGYMYFSVNSGI</sequence>
<protein>
    <recommendedName>
        <fullName evidence="4">SF3 helicase domain-containing protein</fullName>
    </recommendedName>
</protein>
<dbReference type="InterPro" id="IPR045455">
    <property type="entry name" value="NrS-1_pol-like_helicase"/>
</dbReference>
<dbReference type="EMBL" id="VSSQ01037006">
    <property type="protein sequence ID" value="MPM89601.1"/>
    <property type="molecule type" value="Genomic_DNA"/>
</dbReference>
<dbReference type="SUPFAM" id="SSF52540">
    <property type="entry name" value="P-loop containing nucleoside triphosphate hydrolases"/>
    <property type="match status" value="1"/>
</dbReference>
<dbReference type="Pfam" id="PF19263">
    <property type="entry name" value="DUF5906"/>
    <property type="match status" value="1"/>
</dbReference>
<evidence type="ECO:0000256" key="1">
    <source>
        <dbReference type="ARBA" id="ARBA00022741"/>
    </source>
</evidence>
<proteinExistence type="predicted"/>
<keyword evidence="3" id="KW-0067">ATP-binding</keyword>
<dbReference type="PANTHER" id="PTHR35372">
    <property type="entry name" value="ATP BINDING PROTEIN-RELATED"/>
    <property type="match status" value="1"/>
</dbReference>
<keyword evidence="2" id="KW-0378">Hydrolase</keyword>
<dbReference type="InterPro" id="IPR027417">
    <property type="entry name" value="P-loop_NTPase"/>
</dbReference>
<accession>A0A645DK25</accession>
<dbReference type="PANTHER" id="PTHR35372:SF2">
    <property type="entry name" value="SF3 HELICASE DOMAIN-CONTAINING PROTEIN"/>
    <property type="match status" value="1"/>
</dbReference>
<dbReference type="PROSITE" id="PS51206">
    <property type="entry name" value="SF3_HELICASE_1"/>
    <property type="match status" value="1"/>
</dbReference>
<gene>
    <name evidence="5" type="ORF">SDC9_136713</name>
</gene>
<name>A0A645DK25_9ZZZZ</name>
<dbReference type="InterPro" id="IPR051620">
    <property type="entry name" value="ORF904-like_C"/>
</dbReference>
<evidence type="ECO:0000313" key="5">
    <source>
        <dbReference type="EMBL" id="MPM89601.1"/>
    </source>
</evidence>
<comment type="caution">
    <text evidence="5">The sequence shown here is derived from an EMBL/GenBank/DDBJ whole genome shotgun (WGS) entry which is preliminary data.</text>
</comment>
<organism evidence="5">
    <name type="scientific">bioreactor metagenome</name>
    <dbReference type="NCBI Taxonomy" id="1076179"/>
    <lineage>
        <taxon>unclassified sequences</taxon>
        <taxon>metagenomes</taxon>
        <taxon>ecological metagenomes</taxon>
    </lineage>
</organism>
<dbReference type="InterPro" id="IPR014015">
    <property type="entry name" value="Helicase_SF3_DNA-vir"/>
</dbReference>
<feature type="domain" description="SF3 helicase" evidence="4">
    <location>
        <begin position="4"/>
        <end position="163"/>
    </location>
</feature>
<dbReference type="AlphaFoldDB" id="A0A645DK25"/>
<dbReference type="Gene3D" id="3.40.50.300">
    <property type="entry name" value="P-loop containing nucleotide triphosphate hydrolases"/>
    <property type="match status" value="1"/>
</dbReference>
<evidence type="ECO:0000256" key="3">
    <source>
        <dbReference type="ARBA" id="ARBA00022840"/>
    </source>
</evidence>
<dbReference type="GO" id="GO:0016787">
    <property type="term" value="F:hydrolase activity"/>
    <property type="evidence" value="ECO:0007669"/>
    <property type="project" value="UniProtKB-KW"/>
</dbReference>
<evidence type="ECO:0000256" key="2">
    <source>
        <dbReference type="ARBA" id="ARBA00022801"/>
    </source>
</evidence>
<evidence type="ECO:0000259" key="4">
    <source>
        <dbReference type="PROSITE" id="PS51206"/>
    </source>
</evidence>
<dbReference type="GO" id="GO:0005524">
    <property type="term" value="F:ATP binding"/>
    <property type="evidence" value="ECO:0007669"/>
    <property type="project" value="UniProtKB-KW"/>
</dbReference>
<keyword evidence="1" id="KW-0547">Nucleotide-binding</keyword>